<gene>
    <name evidence="10" type="ORF">BST85_02195</name>
</gene>
<feature type="transmembrane region" description="Helical" evidence="8">
    <location>
        <begin position="381"/>
        <end position="399"/>
    </location>
</feature>
<feature type="transmembrane region" description="Helical" evidence="8">
    <location>
        <begin position="208"/>
        <end position="227"/>
    </location>
</feature>
<feature type="transmembrane region" description="Helical" evidence="8">
    <location>
        <begin position="111"/>
        <end position="129"/>
    </location>
</feature>
<feature type="transmembrane region" description="Helical" evidence="8">
    <location>
        <begin position="349"/>
        <end position="369"/>
    </location>
</feature>
<feature type="transmembrane region" description="Helical" evidence="8">
    <location>
        <begin position="184"/>
        <end position="201"/>
    </location>
</feature>
<dbReference type="GO" id="GO:0010041">
    <property type="term" value="P:response to iron(III) ion"/>
    <property type="evidence" value="ECO:0007669"/>
    <property type="project" value="TreeGrafter"/>
</dbReference>
<feature type="transmembrane region" description="Helical" evidence="8">
    <location>
        <begin position="87"/>
        <end position="105"/>
    </location>
</feature>
<evidence type="ECO:0000256" key="3">
    <source>
        <dbReference type="ARBA" id="ARBA00022676"/>
    </source>
</evidence>
<dbReference type="GO" id="GO:0009103">
    <property type="term" value="P:lipopolysaccharide biosynthetic process"/>
    <property type="evidence" value="ECO:0007669"/>
    <property type="project" value="UniProtKB-ARBA"/>
</dbReference>
<evidence type="ECO:0000256" key="7">
    <source>
        <dbReference type="ARBA" id="ARBA00023136"/>
    </source>
</evidence>
<evidence type="ECO:0000259" key="9">
    <source>
        <dbReference type="Pfam" id="PF02366"/>
    </source>
</evidence>
<evidence type="ECO:0000256" key="6">
    <source>
        <dbReference type="ARBA" id="ARBA00022989"/>
    </source>
</evidence>
<evidence type="ECO:0000256" key="4">
    <source>
        <dbReference type="ARBA" id="ARBA00022679"/>
    </source>
</evidence>
<proteinExistence type="predicted"/>
<dbReference type="InterPro" id="IPR050297">
    <property type="entry name" value="LipidA_mod_glycosyltrf_83"/>
</dbReference>
<evidence type="ECO:0000256" key="5">
    <source>
        <dbReference type="ARBA" id="ARBA00022692"/>
    </source>
</evidence>
<keyword evidence="5 8" id="KW-0812">Transmembrane</keyword>
<keyword evidence="4" id="KW-0808">Transferase</keyword>
<dbReference type="GO" id="GO:0016763">
    <property type="term" value="F:pentosyltransferase activity"/>
    <property type="evidence" value="ECO:0007669"/>
    <property type="project" value="TreeGrafter"/>
</dbReference>
<dbReference type="InterPro" id="IPR003342">
    <property type="entry name" value="ArnT-like_N"/>
</dbReference>
<dbReference type="AlphaFoldDB" id="A0A2S7KMI6"/>
<keyword evidence="11" id="KW-1185">Reference proteome</keyword>
<feature type="transmembrane region" description="Helical" evidence="8">
    <location>
        <begin position="257"/>
        <end position="279"/>
    </location>
</feature>
<name>A0A2S7KMI6_9FLAO</name>
<dbReference type="EMBL" id="MQUB01000001">
    <property type="protein sequence ID" value="PQB03844.1"/>
    <property type="molecule type" value="Genomic_DNA"/>
</dbReference>
<dbReference type="GO" id="GO:0005886">
    <property type="term" value="C:plasma membrane"/>
    <property type="evidence" value="ECO:0007669"/>
    <property type="project" value="UniProtKB-SubCell"/>
</dbReference>
<evidence type="ECO:0000256" key="1">
    <source>
        <dbReference type="ARBA" id="ARBA00004651"/>
    </source>
</evidence>
<keyword evidence="3" id="KW-0328">Glycosyltransferase</keyword>
<keyword evidence="7 8" id="KW-0472">Membrane</keyword>
<protein>
    <recommendedName>
        <fullName evidence="9">ArnT-like N-terminal domain-containing protein</fullName>
    </recommendedName>
</protein>
<feature type="transmembrane region" description="Helical" evidence="8">
    <location>
        <begin position="411"/>
        <end position="429"/>
    </location>
</feature>
<keyword evidence="2" id="KW-1003">Cell membrane</keyword>
<feature type="transmembrane region" description="Helical" evidence="8">
    <location>
        <begin position="6"/>
        <end position="31"/>
    </location>
</feature>
<evidence type="ECO:0000256" key="8">
    <source>
        <dbReference type="SAM" id="Phobius"/>
    </source>
</evidence>
<reference evidence="10 11" key="1">
    <citation type="submission" date="2016-11" db="EMBL/GenBank/DDBJ databases">
        <title>Trade-off between light-utilization and light-protection in marine flavobacteria.</title>
        <authorList>
            <person name="Kumagai Y."/>
        </authorList>
    </citation>
    <scope>NUCLEOTIDE SEQUENCE [LARGE SCALE GENOMIC DNA]</scope>
    <source>
        <strain evidence="10 11">NBRC 107741</strain>
    </source>
</reference>
<sequence length="543" mass="62853">MHKPDKAHIILLVFTCLGIFFVNLDAIYINIMEARNFVTAREMLVDDHWILTTLNGEPRYQKPPLPTWITAISAAAFGMKSMIANRLPAAIMSLILVLTFYKTVLRLGKDQGFAFVASLVLATSFYVIFSGRNGQWDIFTHGFMILATDRIVRLFTDSKRIWTDSLLAGIFIGCSFMSKGPVSLYALWLPFMIAFGWTYRFKGLRKMWLPLLVSTLVAIVLSGWWYAYTYFFDREAVEMITRRETANWTGYNVRPFYYYWSFFTQSGLWTVPAFVGLLFPYLKDKVWDKQLYKFSFIWTIASVVLLSVIPEKKSRYLLPVLIPLALNTAMYLEYLFRRFALVKNPWEKLPVYLHFGIVGSIGFLFPLGGYLLLGDNLDGQWFWFVSLSIALLIIGWMIWKNLLKKNVRGTFYWSIGLIIAVMCLGLPLANTLTVNPEFRSLEELNQWQAENDDLPVYEFGGFTPELIWAYGNPIPVLNKEGTIQIPEERTFGVLIAEENLPDFQNTFGDYQIEKVMRYDMNPKAPGESGHKPRLYRDLYLIRK</sequence>
<feature type="transmembrane region" description="Helical" evidence="8">
    <location>
        <begin position="316"/>
        <end position="337"/>
    </location>
</feature>
<keyword evidence="6 8" id="KW-1133">Transmembrane helix</keyword>
<dbReference type="Proteomes" id="UP000239800">
    <property type="component" value="Unassembled WGS sequence"/>
</dbReference>
<organism evidence="10 11">
    <name type="scientific">Aureitalea marina</name>
    <dbReference type="NCBI Taxonomy" id="930804"/>
    <lineage>
        <taxon>Bacteria</taxon>
        <taxon>Pseudomonadati</taxon>
        <taxon>Bacteroidota</taxon>
        <taxon>Flavobacteriia</taxon>
        <taxon>Flavobacteriales</taxon>
        <taxon>Flavobacteriaceae</taxon>
        <taxon>Aureitalea</taxon>
    </lineage>
</organism>
<dbReference type="Pfam" id="PF02366">
    <property type="entry name" value="PMT"/>
    <property type="match status" value="1"/>
</dbReference>
<feature type="domain" description="ArnT-like N-terminal" evidence="9">
    <location>
        <begin position="39"/>
        <end position="234"/>
    </location>
</feature>
<evidence type="ECO:0000256" key="2">
    <source>
        <dbReference type="ARBA" id="ARBA00022475"/>
    </source>
</evidence>
<feature type="transmembrane region" description="Helical" evidence="8">
    <location>
        <begin position="291"/>
        <end position="310"/>
    </location>
</feature>
<dbReference type="PANTHER" id="PTHR33908">
    <property type="entry name" value="MANNOSYLTRANSFERASE YKCB-RELATED"/>
    <property type="match status" value="1"/>
</dbReference>
<evidence type="ECO:0000313" key="11">
    <source>
        <dbReference type="Proteomes" id="UP000239800"/>
    </source>
</evidence>
<dbReference type="RefSeq" id="WP_245917614.1">
    <property type="nucleotide sequence ID" value="NZ_MQUB01000001.1"/>
</dbReference>
<dbReference type="PANTHER" id="PTHR33908:SF3">
    <property type="entry name" value="UNDECAPRENYL PHOSPHATE-ALPHA-4-AMINO-4-DEOXY-L-ARABINOSE ARABINOSYL TRANSFERASE"/>
    <property type="match status" value="1"/>
</dbReference>
<comment type="caution">
    <text evidence="10">The sequence shown here is derived from an EMBL/GenBank/DDBJ whole genome shotgun (WGS) entry which is preliminary data.</text>
</comment>
<accession>A0A2S7KMI6</accession>
<evidence type="ECO:0000313" key="10">
    <source>
        <dbReference type="EMBL" id="PQB03844.1"/>
    </source>
</evidence>
<comment type="subcellular location">
    <subcellularLocation>
        <location evidence="1">Cell membrane</location>
        <topology evidence="1">Multi-pass membrane protein</topology>
    </subcellularLocation>
</comment>